<sequence>MVDQKLHVIVVGAGLGGLAVAHGLEKEKNNISYVIVDRETTPRDRNWGVTMSWAHPLIEKLIPADLYANISACQPDQSLDTAGENKETVLIRDGASGETKVEVRMPGIRRMQIKKTKREWAKGINIKYGKKLVDITTSDDGVTAHFEDGTEEKGSVIIGADGGTSQVRKWLLGDLAAPEVLPYQFMNFSFTMTAERALYLDGIMNPNVDVATHPKNMYLGLFLLDKPDLSKPETWVFYLLVTWPLETKEDEENADNRLERLRAHMEGWADPYKSVVEWLPDDVEIKPDSLRIWSPKPWDNHNGRVTLAGDAAHSMTFHRGQGGNLAIKDGFEFVNGMVAVQKREKTLEAALKEYDAGVMERGKEVDISKEQAMAFHDYANFEQSPIYKMGIKPVVT</sequence>
<evidence type="ECO:0000256" key="4">
    <source>
        <dbReference type="ARBA" id="ARBA00023002"/>
    </source>
</evidence>
<feature type="domain" description="FAD-binding" evidence="6">
    <location>
        <begin position="6"/>
        <end position="357"/>
    </location>
</feature>
<gene>
    <name evidence="7" type="ORF">BLS_002361</name>
</gene>
<proteinExistence type="predicted"/>
<dbReference type="EMBL" id="WNWQ01001662">
    <property type="protein sequence ID" value="KAE9961353.1"/>
    <property type="molecule type" value="Genomic_DNA"/>
</dbReference>
<evidence type="ECO:0000256" key="3">
    <source>
        <dbReference type="ARBA" id="ARBA00022827"/>
    </source>
</evidence>
<dbReference type="InterPro" id="IPR036188">
    <property type="entry name" value="FAD/NAD-bd_sf"/>
</dbReference>
<dbReference type="AlphaFoldDB" id="A0A8H3U1M6"/>
<dbReference type="Proteomes" id="UP000433883">
    <property type="component" value="Unassembled WGS sequence"/>
</dbReference>
<keyword evidence="2" id="KW-0285">Flavoprotein</keyword>
<dbReference type="SUPFAM" id="SSF51905">
    <property type="entry name" value="FAD/NAD(P)-binding domain"/>
    <property type="match status" value="1"/>
</dbReference>
<dbReference type="PANTHER" id="PTHR47178:SF2">
    <property type="entry name" value="FAD-BINDING DOMAIN-CONTAINING PROTEIN"/>
    <property type="match status" value="1"/>
</dbReference>
<dbReference type="GO" id="GO:0071949">
    <property type="term" value="F:FAD binding"/>
    <property type="evidence" value="ECO:0007669"/>
    <property type="project" value="InterPro"/>
</dbReference>
<dbReference type="Pfam" id="PF01494">
    <property type="entry name" value="FAD_binding_3"/>
    <property type="match status" value="1"/>
</dbReference>
<evidence type="ECO:0000256" key="2">
    <source>
        <dbReference type="ARBA" id="ARBA00022630"/>
    </source>
</evidence>
<keyword evidence="5" id="KW-0503">Monooxygenase</keyword>
<dbReference type="GO" id="GO:0004497">
    <property type="term" value="F:monooxygenase activity"/>
    <property type="evidence" value="ECO:0007669"/>
    <property type="project" value="UniProtKB-KW"/>
</dbReference>
<evidence type="ECO:0000256" key="5">
    <source>
        <dbReference type="ARBA" id="ARBA00023033"/>
    </source>
</evidence>
<keyword evidence="4" id="KW-0560">Oxidoreductase</keyword>
<organism evidence="7 8">
    <name type="scientific">Venturia inaequalis</name>
    <name type="common">Apple scab fungus</name>
    <dbReference type="NCBI Taxonomy" id="5025"/>
    <lineage>
        <taxon>Eukaryota</taxon>
        <taxon>Fungi</taxon>
        <taxon>Dikarya</taxon>
        <taxon>Ascomycota</taxon>
        <taxon>Pezizomycotina</taxon>
        <taxon>Dothideomycetes</taxon>
        <taxon>Pleosporomycetidae</taxon>
        <taxon>Venturiales</taxon>
        <taxon>Venturiaceae</taxon>
        <taxon>Venturia</taxon>
    </lineage>
</organism>
<comment type="cofactor">
    <cofactor evidence="1">
        <name>FAD</name>
        <dbReference type="ChEBI" id="CHEBI:57692"/>
    </cofactor>
</comment>
<evidence type="ECO:0000259" key="6">
    <source>
        <dbReference type="Pfam" id="PF01494"/>
    </source>
</evidence>
<name>A0A8H3U1M6_VENIN</name>
<dbReference type="PRINTS" id="PR00420">
    <property type="entry name" value="RNGMNOXGNASE"/>
</dbReference>
<reference evidence="7 8" key="1">
    <citation type="submission" date="2019-11" db="EMBL/GenBank/DDBJ databases">
        <title>Venturia inaequalis Genome Resource.</title>
        <authorList>
            <person name="Lichtner F.J."/>
        </authorList>
    </citation>
    <scope>NUCLEOTIDE SEQUENCE [LARGE SCALE GENOMIC DNA]</scope>
    <source>
        <strain evidence="7">Bline_iso_100314</strain>
    </source>
</reference>
<dbReference type="InterPro" id="IPR002938">
    <property type="entry name" value="FAD-bd"/>
</dbReference>
<dbReference type="Gene3D" id="3.50.50.60">
    <property type="entry name" value="FAD/NAD(P)-binding domain"/>
    <property type="match status" value="1"/>
</dbReference>
<protein>
    <recommendedName>
        <fullName evidence="6">FAD-binding domain-containing protein</fullName>
    </recommendedName>
</protein>
<evidence type="ECO:0000256" key="1">
    <source>
        <dbReference type="ARBA" id="ARBA00001974"/>
    </source>
</evidence>
<comment type="caution">
    <text evidence="7">The sequence shown here is derived from an EMBL/GenBank/DDBJ whole genome shotgun (WGS) entry which is preliminary data.</text>
</comment>
<keyword evidence="3" id="KW-0274">FAD</keyword>
<dbReference type="PANTHER" id="PTHR47178">
    <property type="entry name" value="MONOOXYGENASE, FAD-BINDING"/>
    <property type="match status" value="1"/>
</dbReference>
<evidence type="ECO:0000313" key="8">
    <source>
        <dbReference type="Proteomes" id="UP000433883"/>
    </source>
</evidence>
<evidence type="ECO:0000313" key="7">
    <source>
        <dbReference type="EMBL" id="KAE9961353.1"/>
    </source>
</evidence>
<accession>A0A8H3U1M6</accession>